<evidence type="ECO:0000313" key="2">
    <source>
        <dbReference type="Proteomes" id="UP000821866"/>
    </source>
</evidence>
<dbReference type="EMBL" id="JABSTU010000008">
    <property type="protein sequence ID" value="KAH8023892.1"/>
    <property type="molecule type" value="Genomic_DNA"/>
</dbReference>
<evidence type="ECO:0000313" key="1">
    <source>
        <dbReference type="EMBL" id="KAH8023892.1"/>
    </source>
</evidence>
<reference evidence="1" key="1">
    <citation type="journal article" date="2020" name="Cell">
        <title>Large-Scale Comparative Analyses of Tick Genomes Elucidate Their Genetic Diversity and Vector Capacities.</title>
        <authorList>
            <consortium name="Tick Genome and Microbiome Consortium (TIGMIC)"/>
            <person name="Jia N."/>
            <person name="Wang J."/>
            <person name="Shi W."/>
            <person name="Du L."/>
            <person name="Sun Y."/>
            <person name="Zhan W."/>
            <person name="Jiang J.F."/>
            <person name="Wang Q."/>
            <person name="Zhang B."/>
            <person name="Ji P."/>
            <person name="Bell-Sakyi L."/>
            <person name="Cui X.M."/>
            <person name="Yuan T.T."/>
            <person name="Jiang B.G."/>
            <person name="Yang W.F."/>
            <person name="Lam T.T."/>
            <person name="Chang Q.C."/>
            <person name="Ding S.J."/>
            <person name="Wang X.J."/>
            <person name="Zhu J.G."/>
            <person name="Ruan X.D."/>
            <person name="Zhao L."/>
            <person name="Wei J.T."/>
            <person name="Ye R.Z."/>
            <person name="Que T.C."/>
            <person name="Du C.H."/>
            <person name="Zhou Y.H."/>
            <person name="Cheng J.X."/>
            <person name="Dai P.F."/>
            <person name="Guo W.B."/>
            <person name="Han X.H."/>
            <person name="Huang E.J."/>
            <person name="Li L.F."/>
            <person name="Wei W."/>
            <person name="Gao Y.C."/>
            <person name="Liu J.Z."/>
            <person name="Shao H.Z."/>
            <person name="Wang X."/>
            <person name="Wang C.C."/>
            <person name="Yang T.C."/>
            <person name="Huo Q.B."/>
            <person name="Li W."/>
            <person name="Chen H.Y."/>
            <person name="Chen S.E."/>
            <person name="Zhou L.G."/>
            <person name="Ni X.B."/>
            <person name="Tian J.H."/>
            <person name="Sheng Y."/>
            <person name="Liu T."/>
            <person name="Pan Y.S."/>
            <person name="Xia L.Y."/>
            <person name="Li J."/>
            <person name="Zhao F."/>
            <person name="Cao W.C."/>
        </authorList>
    </citation>
    <scope>NUCLEOTIDE SEQUENCE</scope>
    <source>
        <strain evidence="1">Rmic-2018</strain>
    </source>
</reference>
<gene>
    <name evidence="1" type="ORF">HPB51_018873</name>
</gene>
<dbReference type="Proteomes" id="UP000821866">
    <property type="component" value="Chromosome 6"/>
</dbReference>
<keyword evidence="2" id="KW-1185">Reference proteome</keyword>
<reference evidence="1" key="2">
    <citation type="submission" date="2021-09" db="EMBL/GenBank/DDBJ databases">
        <authorList>
            <person name="Jia N."/>
            <person name="Wang J."/>
            <person name="Shi W."/>
            <person name="Du L."/>
            <person name="Sun Y."/>
            <person name="Zhan W."/>
            <person name="Jiang J."/>
            <person name="Wang Q."/>
            <person name="Zhang B."/>
            <person name="Ji P."/>
            <person name="Sakyi L.B."/>
            <person name="Cui X."/>
            <person name="Yuan T."/>
            <person name="Jiang B."/>
            <person name="Yang W."/>
            <person name="Lam T.T.-Y."/>
            <person name="Chang Q."/>
            <person name="Ding S."/>
            <person name="Wang X."/>
            <person name="Zhu J."/>
            <person name="Ruan X."/>
            <person name="Zhao L."/>
            <person name="Wei J."/>
            <person name="Que T."/>
            <person name="Du C."/>
            <person name="Cheng J."/>
            <person name="Dai P."/>
            <person name="Han X."/>
            <person name="Huang E."/>
            <person name="Gao Y."/>
            <person name="Liu J."/>
            <person name="Shao H."/>
            <person name="Ye R."/>
            <person name="Li L."/>
            <person name="Wei W."/>
            <person name="Wang X."/>
            <person name="Wang C."/>
            <person name="Huo Q."/>
            <person name="Li W."/>
            <person name="Guo W."/>
            <person name="Chen H."/>
            <person name="Chen S."/>
            <person name="Zhou L."/>
            <person name="Zhou L."/>
            <person name="Ni X."/>
            <person name="Tian J."/>
            <person name="Zhou Y."/>
            <person name="Sheng Y."/>
            <person name="Liu T."/>
            <person name="Pan Y."/>
            <person name="Xia L."/>
            <person name="Li J."/>
            <person name="Zhao F."/>
            <person name="Cao W."/>
        </authorList>
    </citation>
    <scope>NUCLEOTIDE SEQUENCE</scope>
    <source>
        <strain evidence="1">Rmic-2018</strain>
        <tissue evidence="1">Larvae</tissue>
    </source>
</reference>
<dbReference type="AlphaFoldDB" id="A0A9J6DPB2"/>
<protein>
    <submittedName>
        <fullName evidence="1">Uncharacterized protein</fullName>
    </submittedName>
</protein>
<accession>A0A9J6DPB2</accession>
<comment type="caution">
    <text evidence="1">The sequence shown here is derived from an EMBL/GenBank/DDBJ whole genome shotgun (WGS) entry which is preliminary data.</text>
</comment>
<proteinExistence type="predicted"/>
<organism evidence="1 2">
    <name type="scientific">Rhipicephalus microplus</name>
    <name type="common">Cattle tick</name>
    <name type="synonym">Boophilus microplus</name>
    <dbReference type="NCBI Taxonomy" id="6941"/>
    <lineage>
        <taxon>Eukaryota</taxon>
        <taxon>Metazoa</taxon>
        <taxon>Ecdysozoa</taxon>
        <taxon>Arthropoda</taxon>
        <taxon>Chelicerata</taxon>
        <taxon>Arachnida</taxon>
        <taxon>Acari</taxon>
        <taxon>Parasitiformes</taxon>
        <taxon>Ixodida</taxon>
        <taxon>Ixodoidea</taxon>
        <taxon>Ixodidae</taxon>
        <taxon>Rhipicephalinae</taxon>
        <taxon>Rhipicephalus</taxon>
        <taxon>Boophilus</taxon>
    </lineage>
</organism>
<name>A0A9J6DPB2_RHIMP</name>
<sequence>MLSSVLLASALGSYTSRKRSSLPRLPEVDAAFYTLARGRVPTGQPHLCSSPRFNCSGLSTGTRTSAQPGSLKPLSLVKNLRLRGSVDAAPARVVTTRLARRHARLTRVDGRRAAAAGSCALGHQQCGKKIHASPPEPAGQSQASGILAQEQAGTFRNLVPALLDQSSSGRAGQTPRRSSWACSLAEAEHKLEEM</sequence>